<dbReference type="Pfam" id="PF07702">
    <property type="entry name" value="UTRA"/>
    <property type="match status" value="1"/>
</dbReference>
<keyword evidence="2" id="KW-0238">DNA-binding</keyword>
<evidence type="ECO:0000313" key="5">
    <source>
        <dbReference type="EMBL" id="RRO14544.1"/>
    </source>
</evidence>
<dbReference type="GO" id="GO:0003700">
    <property type="term" value="F:DNA-binding transcription factor activity"/>
    <property type="evidence" value="ECO:0007669"/>
    <property type="project" value="InterPro"/>
</dbReference>
<evidence type="ECO:0000313" key="6">
    <source>
        <dbReference type="Proteomes" id="UP000274515"/>
    </source>
</evidence>
<evidence type="ECO:0000256" key="2">
    <source>
        <dbReference type="ARBA" id="ARBA00023125"/>
    </source>
</evidence>
<dbReference type="AlphaFoldDB" id="A0A426JN05"/>
<dbReference type="InterPro" id="IPR050679">
    <property type="entry name" value="Bact_HTH_transcr_reg"/>
</dbReference>
<gene>
    <name evidence="5" type="ORF">EIL87_19770</name>
</gene>
<dbReference type="InterPro" id="IPR028978">
    <property type="entry name" value="Chorismate_lyase_/UTRA_dom_sf"/>
</dbReference>
<dbReference type="InterPro" id="IPR000524">
    <property type="entry name" value="Tscrpt_reg_HTH_GntR"/>
</dbReference>
<evidence type="ECO:0000259" key="4">
    <source>
        <dbReference type="PROSITE" id="PS50949"/>
    </source>
</evidence>
<proteinExistence type="predicted"/>
<dbReference type="GO" id="GO:0045892">
    <property type="term" value="P:negative regulation of DNA-templated transcription"/>
    <property type="evidence" value="ECO:0007669"/>
    <property type="project" value="TreeGrafter"/>
</dbReference>
<keyword evidence="3" id="KW-0804">Transcription</keyword>
<dbReference type="PROSITE" id="PS50949">
    <property type="entry name" value="HTH_GNTR"/>
    <property type="match status" value="1"/>
</dbReference>
<protein>
    <submittedName>
        <fullName evidence="5">GntR family transcriptional regulator</fullName>
    </submittedName>
</protein>
<sequence length="240" mass="26194">MGKKEQLAEHFRALIRDGKLKPGDRLPATRAIAEEHGVSEPTARAALAWLRAAGQIRTSQRGSFVAEDLGGSSSAQDRLRRAIRTGTTNAETENQQVTAAELIVPPSYISGIYDLEEGDQVVRREYVIRGLDGVVQALHVDWYPATFAIQVPALLSMGERTGGELLAAIEKATGRTVNHGRDAVRGRSADEREARLMEVEVGSSLLAGAHAWSDDAGLLVYGEWCLRADVEVGYEYQIQR</sequence>
<dbReference type="RefSeq" id="WP_125092077.1">
    <property type="nucleotide sequence ID" value="NZ_RSAA01000018.1"/>
</dbReference>
<dbReference type="SUPFAM" id="SSF64288">
    <property type="entry name" value="Chorismate lyase-like"/>
    <property type="match status" value="1"/>
</dbReference>
<evidence type="ECO:0000256" key="1">
    <source>
        <dbReference type="ARBA" id="ARBA00023015"/>
    </source>
</evidence>
<evidence type="ECO:0000256" key="3">
    <source>
        <dbReference type="ARBA" id="ARBA00023163"/>
    </source>
</evidence>
<dbReference type="EMBL" id="RSAA01000018">
    <property type="protein sequence ID" value="RRO14544.1"/>
    <property type="molecule type" value="Genomic_DNA"/>
</dbReference>
<dbReference type="Gene3D" id="3.40.1410.10">
    <property type="entry name" value="Chorismate lyase-like"/>
    <property type="match status" value="1"/>
</dbReference>
<name>A0A426JN05_9PSEU</name>
<dbReference type="InterPro" id="IPR036388">
    <property type="entry name" value="WH-like_DNA-bd_sf"/>
</dbReference>
<dbReference type="OrthoDB" id="3192286at2"/>
<reference evidence="5 6" key="1">
    <citation type="submission" date="2018-11" db="EMBL/GenBank/DDBJ databases">
        <title>Saccharopolyspora rhizosphaerae sp. nov., an actinomycete isolated from rhizosphere soil in Thailand.</title>
        <authorList>
            <person name="Intra B."/>
            <person name="Euanorasetr J."/>
            <person name="Take A."/>
            <person name="Inahashi Y."/>
            <person name="Mori M."/>
            <person name="Panbangred W."/>
            <person name="Matsumoto A."/>
        </authorList>
    </citation>
    <scope>NUCLEOTIDE SEQUENCE [LARGE SCALE GENOMIC DNA]</scope>
    <source>
        <strain evidence="5 6">H219</strain>
    </source>
</reference>
<dbReference type="Pfam" id="PF00392">
    <property type="entry name" value="GntR"/>
    <property type="match status" value="1"/>
</dbReference>
<organism evidence="5 6">
    <name type="scientific">Saccharopolyspora rhizosphaerae</name>
    <dbReference type="NCBI Taxonomy" id="2492662"/>
    <lineage>
        <taxon>Bacteria</taxon>
        <taxon>Bacillati</taxon>
        <taxon>Actinomycetota</taxon>
        <taxon>Actinomycetes</taxon>
        <taxon>Pseudonocardiales</taxon>
        <taxon>Pseudonocardiaceae</taxon>
        <taxon>Saccharopolyspora</taxon>
    </lineage>
</organism>
<dbReference type="Proteomes" id="UP000274515">
    <property type="component" value="Unassembled WGS sequence"/>
</dbReference>
<dbReference type="Gene3D" id="1.10.10.10">
    <property type="entry name" value="Winged helix-like DNA-binding domain superfamily/Winged helix DNA-binding domain"/>
    <property type="match status" value="1"/>
</dbReference>
<dbReference type="GO" id="GO:0003677">
    <property type="term" value="F:DNA binding"/>
    <property type="evidence" value="ECO:0007669"/>
    <property type="project" value="UniProtKB-KW"/>
</dbReference>
<keyword evidence="6" id="KW-1185">Reference proteome</keyword>
<dbReference type="PANTHER" id="PTHR44846">
    <property type="entry name" value="MANNOSYL-D-GLYCERATE TRANSPORT/METABOLISM SYSTEM REPRESSOR MNGR-RELATED"/>
    <property type="match status" value="1"/>
</dbReference>
<dbReference type="SUPFAM" id="SSF46785">
    <property type="entry name" value="Winged helix' DNA-binding domain"/>
    <property type="match status" value="1"/>
</dbReference>
<accession>A0A426JN05</accession>
<keyword evidence="1" id="KW-0805">Transcription regulation</keyword>
<dbReference type="InterPro" id="IPR011663">
    <property type="entry name" value="UTRA"/>
</dbReference>
<dbReference type="SMART" id="SM00345">
    <property type="entry name" value="HTH_GNTR"/>
    <property type="match status" value="1"/>
</dbReference>
<feature type="domain" description="HTH gntR-type" evidence="4">
    <location>
        <begin position="1"/>
        <end position="68"/>
    </location>
</feature>
<dbReference type="PANTHER" id="PTHR44846:SF17">
    <property type="entry name" value="GNTR-FAMILY TRANSCRIPTIONAL REGULATOR"/>
    <property type="match status" value="1"/>
</dbReference>
<dbReference type="InterPro" id="IPR036390">
    <property type="entry name" value="WH_DNA-bd_sf"/>
</dbReference>
<comment type="caution">
    <text evidence="5">The sequence shown here is derived from an EMBL/GenBank/DDBJ whole genome shotgun (WGS) entry which is preliminary data.</text>
</comment>